<gene>
    <name evidence="2" type="ORF">LOTGIDRAFT_160093</name>
</gene>
<feature type="transmembrane region" description="Helical" evidence="1">
    <location>
        <begin position="35"/>
        <end position="60"/>
    </location>
</feature>
<reference evidence="2 3" key="1">
    <citation type="journal article" date="2013" name="Nature">
        <title>Insights into bilaterian evolution from three spiralian genomes.</title>
        <authorList>
            <person name="Simakov O."/>
            <person name="Marletaz F."/>
            <person name="Cho S.J."/>
            <person name="Edsinger-Gonzales E."/>
            <person name="Havlak P."/>
            <person name="Hellsten U."/>
            <person name="Kuo D.H."/>
            <person name="Larsson T."/>
            <person name="Lv J."/>
            <person name="Arendt D."/>
            <person name="Savage R."/>
            <person name="Osoegawa K."/>
            <person name="de Jong P."/>
            <person name="Grimwood J."/>
            <person name="Chapman J.A."/>
            <person name="Shapiro H."/>
            <person name="Aerts A."/>
            <person name="Otillar R.P."/>
            <person name="Terry A.Y."/>
            <person name="Boore J.L."/>
            <person name="Grigoriev I.V."/>
            <person name="Lindberg D.R."/>
            <person name="Seaver E.C."/>
            <person name="Weisblat D.A."/>
            <person name="Putnam N.H."/>
            <person name="Rokhsar D.S."/>
        </authorList>
    </citation>
    <scope>NUCLEOTIDE SEQUENCE [LARGE SCALE GENOMIC DNA]</scope>
</reference>
<keyword evidence="1" id="KW-1133">Transmembrane helix</keyword>
<dbReference type="GeneID" id="20238288"/>
<dbReference type="RefSeq" id="XP_009053223.1">
    <property type="nucleotide sequence ID" value="XM_009054975.1"/>
</dbReference>
<dbReference type="CTD" id="20238288"/>
<protein>
    <submittedName>
        <fullName evidence="2">Uncharacterized protein</fullName>
    </submittedName>
</protein>
<evidence type="ECO:0000313" key="2">
    <source>
        <dbReference type="EMBL" id="ESO96108.1"/>
    </source>
</evidence>
<dbReference type="EMBL" id="KB201549">
    <property type="protein sequence ID" value="ESO96108.1"/>
    <property type="molecule type" value="Genomic_DNA"/>
</dbReference>
<keyword evidence="3" id="KW-1185">Reference proteome</keyword>
<sequence length="145" mass="16475">MATSNDAMWSQEKEEELVILWESKPNLYDISKPEYGSAAVVSMALPRFSYSPIALFFFAFDVKPKEFRVQLPLSASFWTPPFCDHVTKSPLRMRNLIRWQIIDTNIRPVCPLRRPNGFGGELFGRSTSELNSPSVSAALSNQTTR</sequence>
<evidence type="ECO:0000313" key="3">
    <source>
        <dbReference type="Proteomes" id="UP000030746"/>
    </source>
</evidence>
<keyword evidence="1" id="KW-0812">Transmembrane</keyword>
<proteinExistence type="predicted"/>
<dbReference type="HOGENOM" id="CLU_1789043_0_0_1"/>
<organism evidence="2 3">
    <name type="scientific">Lottia gigantea</name>
    <name type="common">Giant owl limpet</name>
    <dbReference type="NCBI Taxonomy" id="225164"/>
    <lineage>
        <taxon>Eukaryota</taxon>
        <taxon>Metazoa</taxon>
        <taxon>Spiralia</taxon>
        <taxon>Lophotrochozoa</taxon>
        <taxon>Mollusca</taxon>
        <taxon>Gastropoda</taxon>
        <taxon>Patellogastropoda</taxon>
        <taxon>Lottioidea</taxon>
        <taxon>Lottiidae</taxon>
        <taxon>Lottia</taxon>
    </lineage>
</organism>
<accession>V3ZX55</accession>
<evidence type="ECO:0000256" key="1">
    <source>
        <dbReference type="SAM" id="Phobius"/>
    </source>
</evidence>
<dbReference type="Proteomes" id="UP000030746">
    <property type="component" value="Unassembled WGS sequence"/>
</dbReference>
<keyword evidence="1" id="KW-0472">Membrane</keyword>
<name>V3ZX55_LOTGI</name>
<dbReference type="AlphaFoldDB" id="V3ZX55"/>
<dbReference type="KEGG" id="lgi:LOTGIDRAFT_160093"/>